<organism evidence="6 7">
    <name type="scientific">Francisella uliginis</name>
    <dbReference type="NCBI Taxonomy" id="573570"/>
    <lineage>
        <taxon>Bacteria</taxon>
        <taxon>Pseudomonadati</taxon>
        <taxon>Pseudomonadota</taxon>
        <taxon>Gammaproteobacteria</taxon>
        <taxon>Thiotrichales</taxon>
        <taxon>Francisellaceae</taxon>
        <taxon>Francisella</taxon>
    </lineage>
</organism>
<feature type="transmembrane region" description="Helical" evidence="5">
    <location>
        <begin position="72"/>
        <end position="91"/>
    </location>
</feature>
<feature type="transmembrane region" description="Helical" evidence="5">
    <location>
        <begin position="103"/>
        <end position="124"/>
    </location>
</feature>
<dbReference type="OrthoDB" id="5641792at2"/>
<name>A0A1L4BQD1_9GAMM</name>
<feature type="transmembrane region" description="Helical" evidence="5">
    <location>
        <begin position="37"/>
        <end position="57"/>
    </location>
</feature>
<keyword evidence="4 5" id="KW-0472">Membrane</keyword>
<dbReference type="KEGG" id="frx:F7310_01160"/>
<dbReference type="AlphaFoldDB" id="A0A1L4BQD1"/>
<dbReference type="GO" id="GO:0005385">
    <property type="term" value="F:zinc ion transmembrane transporter activity"/>
    <property type="evidence" value="ECO:0007669"/>
    <property type="project" value="TreeGrafter"/>
</dbReference>
<dbReference type="EMBL" id="CP016796">
    <property type="protein sequence ID" value="API86049.1"/>
    <property type="molecule type" value="Genomic_DNA"/>
</dbReference>
<accession>A0A1L4BQD1</accession>
<comment type="subcellular location">
    <subcellularLocation>
        <location evidence="1">Membrane</location>
        <topology evidence="1">Multi-pass membrane protein</topology>
    </subcellularLocation>
</comment>
<feature type="transmembrane region" description="Helical" evidence="5">
    <location>
        <begin position="130"/>
        <end position="154"/>
    </location>
</feature>
<evidence type="ECO:0000256" key="1">
    <source>
        <dbReference type="ARBA" id="ARBA00004141"/>
    </source>
</evidence>
<dbReference type="GO" id="GO:0005886">
    <property type="term" value="C:plasma membrane"/>
    <property type="evidence" value="ECO:0007669"/>
    <property type="project" value="TreeGrafter"/>
</dbReference>
<dbReference type="RefSeq" id="WP_072711248.1">
    <property type="nucleotide sequence ID" value="NZ_CP016796.1"/>
</dbReference>
<evidence type="ECO:0000313" key="6">
    <source>
        <dbReference type="EMBL" id="API86049.1"/>
    </source>
</evidence>
<feature type="transmembrane region" description="Helical" evidence="5">
    <location>
        <begin position="228"/>
        <end position="247"/>
    </location>
</feature>
<dbReference type="PANTHER" id="PTHR11040:SF140">
    <property type="entry name" value="ZRT (ZRT), IRT- (IRT-) LIKE PROTEIN TRANSPORTER"/>
    <property type="match status" value="1"/>
</dbReference>
<sequence>MYNFNIIAAILIFFVTVIFGIFPFVKKATNPEGFKFPIGEALASGVFLGAGLIHMLGDSASDFFSLKIDYPYPFMIAGVTILFFLFMEHVGGSLAKSNKGNSSFMAIMATIMLSIHSFLAGAALGVSPQLSVAIIVLLAVIAHKWAASLALSIVINKSNLQFLTRFLLFFGFTLMGPIGILFGANVQSHVSNPYIEPTITAIAAGTFIYMGTLHGLERSILIKDCCNTKQYTFVIIGFALMAIVAIWA</sequence>
<dbReference type="PANTHER" id="PTHR11040">
    <property type="entry name" value="ZINC/IRON TRANSPORTER"/>
    <property type="match status" value="1"/>
</dbReference>
<evidence type="ECO:0000313" key="7">
    <source>
        <dbReference type="Proteomes" id="UP000184222"/>
    </source>
</evidence>
<proteinExistence type="predicted"/>
<keyword evidence="3 5" id="KW-1133">Transmembrane helix</keyword>
<feature type="transmembrane region" description="Helical" evidence="5">
    <location>
        <begin position="198"/>
        <end position="216"/>
    </location>
</feature>
<feature type="transmembrane region" description="Helical" evidence="5">
    <location>
        <begin position="166"/>
        <end position="186"/>
    </location>
</feature>
<dbReference type="InterPro" id="IPR003689">
    <property type="entry name" value="ZIP"/>
</dbReference>
<evidence type="ECO:0000256" key="2">
    <source>
        <dbReference type="ARBA" id="ARBA00022692"/>
    </source>
</evidence>
<protein>
    <submittedName>
        <fullName evidence="6">Zinc transporter</fullName>
    </submittedName>
</protein>
<dbReference type="Proteomes" id="UP000184222">
    <property type="component" value="Chromosome"/>
</dbReference>
<evidence type="ECO:0000256" key="5">
    <source>
        <dbReference type="SAM" id="Phobius"/>
    </source>
</evidence>
<evidence type="ECO:0000256" key="4">
    <source>
        <dbReference type="ARBA" id="ARBA00023136"/>
    </source>
</evidence>
<dbReference type="Pfam" id="PF02535">
    <property type="entry name" value="Zip"/>
    <property type="match status" value="2"/>
</dbReference>
<evidence type="ECO:0000256" key="3">
    <source>
        <dbReference type="ARBA" id="ARBA00022989"/>
    </source>
</evidence>
<reference evidence="6 7" key="1">
    <citation type="journal article" date="2016" name="Appl. Environ. Microbiol.">
        <title>Whole genome relationships among Francisella bacteria of diverse origin define new species and provide specific regions for detection.</title>
        <authorList>
            <person name="Challacombe J.F."/>
            <person name="Petersen J.M."/>
            <person name="Gallegos-Graves V."/>
            <person name="Hodge D."/>
            <person name="Pillai S."/>
            <person name="Kuske C.R."/>
        </authorList>
    </citation>
    <scope>NUCLEOTIDE SEQUENCE [LARGE SCALE GENOMIC DNA]</scope>
    <source>
        <strain evidence="7">TX07-7310</strain>
    </source>
</reference>
<gene>
    <name evidence="6" type="ORF">F7310_01160</name>
</gene>
<keyword evidence="7" id="KW-1185">Reference proteome</keyword>
<dbReference type="STRING" id="573570.F7310_01160"/>
<keyword evidence="2 5" id="KW-0812">Transmembrane</keyword>
<feature type="transmembrane region" description="Helical" evidence="5">
    <location>
        <begin position="6"/>
        <end position="25"/>
    </location>
</feature>